<dbReference type="AlphaFoldDB" id="A0A1T4S075"/>
<evidence type="ECO:0000313" key="2">
    <source>
        <dbReference type="EMBL" id="SKA21506.1"/>
    </source>
</evidence>
<dbReference type="eggNOG" id="ENOG5033G2X">
    <property type="taxonomic scope" value="Bacteria"/>
</dbReference>
<dbReference type="EMBL" id="FUXK01000045">
    <property type="protein sequence ID" value="SKA21506.1"/>
    <property type="molecule type" value="Genomic_DNA"/>
</dbReference>
<organism evidence="2 3">
    <name type="scientific">Segatella oulorum</name>
    <dbReference type="NCBI Taxonomy" id="28136"/>
    <lineage>
        <taxon>Bacteria</taxon>
        <taxon>Pseudomonadati</taxon>
        <taxon>Bacteroidota</taxon>
        <taxon>Bacteroidia</taxon>
        <taxon>Bacteroidales</taxon>
        <taxon>Prevotellaceae</taxon>
        <taxon>Segatella</taxon>
    </lineage>
</organism>
<protein>
    <recommendedName>
        <fullName evidence="1">DUF6850 domain-containing protein</fullName>
    </recommendedName>
</protein>
<proteinExistence type="predicted"/>
<dbReference type="Pfam" id="PF21012">
    <property type="entry name" value="DUF6850"/>
    <property type="match status" value="1"/>
</dbReference>
<dbReference type="RefSeq" id="WP_078805893.1">
    <property type="nucleotide sequence ID" value="NZ_FUXK01000045.1"/>
</dbReference>
<gene>
    <name evidence="2" type="ORF">SAMN02745202_02513</name>
</gene>
<sequence length="510" mass="57986">MYKFLRFYVMAILLSLLSAVRAERLDSIGRIIVPTALQQDMHARKTASPLGIALLPRGNFGFSYLEYSHESGRLMCVQMPESYERIHLRSLGLYSANRWQLYGEFAYSRNYADSVQWLLSEPPRDGMPYYFGSPKKGNWEIETYDIKGTLSLDVSKLFTAGASVSIRYFKGTRSNDPRPSATSFLSRYELFGGLRLPHLSALVGGGLGYGTRDNDILYTNPDNDRVLRLDMMSYELMGFGMNRKTQAYHNRTIESNINSYHAGAQMQWRHDSLTLWARFDYAHQKDIIRRSRTVNVSLSTLSYYYTDKSTLDAGLSYAFSPRYTLDVQGFACLTKGHDHLLNVLQGQKNYVYNNKQGGLNALFDVHSNSRRVDRYGLSLGYTIETRKEGSSEHRYKQKLFEAGLSWTQQRALCSSYFIFYGLRQQLLLPTATLTYPAAQENIFTTDIAIPVSRYYSISQGSSAVHVGAGRNLGRLDLSLLLRYNIAYALGDHHGIGGNRRHFDAAIILSF</sequence>
<evidence type="ECO:0000313" key="3">
    <source>
        <dbReference type="Proteomes" id="UP000190065"/>
    </source>
</evidence>
<name>A0A1T4S075_9BACT</name>
<accession>A0A1T4S075</accession>
<reference evidence="2 3" key="1">
    <citation type="submission" date="2017-02" db="EMBL/GenBank/DDBJ databases">
        <authorList>
            <person name="Peterson S.W."/>
        </authorList>
    </citation>
    <scope>NUCLEOTIDE SEQUENCE [LARGE SCALE GENOMIC DNA]</scope>
    <source>
        <strain evidence="2 3">ATCC 43324</strain>
    </source>
</reference>
<feature type="domain" description="DUF6850" evidence="1">
    <location>
        <begin position="49"/>
        <end position="510"/>
    </location>
</feature>
<dbReference type="STRING" id="28136.SAMN02745202_02513"/>
<evidence type="ECO:0000259" key="1">
    <source>
        <dbReference type="Pfam" id="PF21012"/>
    </source>
</evidence>
<dbReference type="Proteomes" id="UP000190065">
    <property type="component" value="Unassembled WGS sequence"/>
</dbReference>
<dbReference type="InterPro" id="IPR049236">
    <property type="entry name" value="DUF6850"/>
</dbReference>